<evidence type="ECO:0000256" key="1">
    <source>
        <dbReference type="ARBA" id="ARBA00023015"/>
    </source>
</evidence>
<sequence length="240" mass="28183">MTLQERRHDRLAVRLSLIISRLVSGETLFIRKLATEFGVSERTLRRDFRERLMYLDLDYYQGQCSLRSDIHSTRQEIDILTFAHRTGLAGVFPGFDRRLVSSLLDCDDRPCLVWHQDRPHPPAGKLCFYRLVRAISGCQRITILTEGDRHEAVAPYRLIALDGYWYLVAEHNRQLRVFRLDEIHLVRPSRETFIRSELLYQLSEDKHFISALPHFRFIQQSLNSFSPSESRGQSGHTDKR</sequence>
<dbReference type="EMBL" id="UGMX01000002">
    <property type="protein sequence ID" value="STW04753.1"/>
    <property type="molecule type" value="Genomic_DNA"/>
</dbReference>
<keyword evidence="1" id="KW-0805">Transcription regulation</keyword>
<dbReference type="PROSITE" id="PS51000">
    <property type="entry name" value="HTH_DEOR_2"/>
    <property type="match status" value="1"/>
</dbReference>
<accession>A0A7H4NX38</accession>
<proteinExistence type="predicted"/>
<keyword evidence="2" id="KW-0238">DNA-binding</keyword>
<dbReference type="RefSeq" id="WP_138110053.1">
    <property type="nucleotide sequence ID" value="NZ_CBCSBG010000005.1"/>
</dbReference>
<dbReference type="InterPro" id="IPR001034">
    <property type="entry name" value="DeoR_HTH"/>
</dbReference>
<dbReference type="PROSITE" id="PS52050">
    <property type="entry name" value="WYL"/>
    <property type="match status" value="1"/>
</dbReference>
<dbReference type="PROSITE" id="PS00894">
    <property type="entry name" value="HTH_DEOR_1"/>
    <property type="match status" value="1"/>
</dbReference>
<dbReference type="Pfam" id="PF13280">
    <property type="entry name" value="WYL"/>
    <property type="match status" value="1"/>
</dbReference>
<evidence type="ECO:0000313" key="6">
    <source>
        <dbReference type="Proteomes" id="UP000254571"/>
    </source>
</evidence>
<protein>
    <submittedName>
        <fullName evidence="5">Transcriptional regulator</fullName>
    </submittedName>
</protein>
<organism evidence="5 6">
    <name type="scientific">Klebsiella grimontii</name>
    <dbReference type="NCBI Taxonomy" id="2058152"/>
    <lineage>
        <taxon>Bacteria</taxon>
        <taxon>Pseudomonadati</taxon>
        <taxon>Pseudomonadota</taxon>
        <taxon>Gammaproteobacteria</taxon>
        <taxon>Enterobacterales</taxon>
        <taxon>Enterobacteriaceae</taxon>
        <taxon>Klebsiella/Raoultella group</taxon>
        <taxon>Klebsiella</taxon>
    </lineage>
</organism>
<reference evidence="5 6" key="1">
    <citation type="submission" date="2018-06" db="EMBL/GenBank/DDBJ databases">
        <authorList>
            <consortium name="Pathogen Informatics"/>
            <person name="Doyle S."/>
        </authorList>
    </citation>
    <scope>NUCLEOTIDE SEQUENCE [LARGE SCALE GENOMIC DNA]</scope>
    <source>
        <strain evidence="5 6">NCTC9149</strain>
    </source>
</reference>
<evidence type="ECO:0000256" key="3">
    <source>
        <dbReference type="ARBA" id="ARBA00023163"/>
    </source>
</evidence>
<dbReference type="AlphaFoldDB" id="A0A7H4NX38"/>
<gene>
    <name evidence="5" type="ORF">NCTC9149_01110</name>
</gene>
<dbReference type="InterPro" id="IPR018356">
    <property type="entry name" value="Tscrpt_reg_HTH_DeoR_CS"/>
</dbReference>
<comment type="caution">
    <text evidence="5">The sequence shown here is derived from an EMBL/GenBank/DDBJ whole genome shotgun (WGS) entry which is preliminary data.</text>
</comment>
<evidence type="ECO:0000256" key="2">
    <source>
        <dbReference type="ARBA" id="ARBA00023125"/>
    </source>
</evidence>
<name>A0A7H4NX38_9ENTR</name>
<dbReference type="InterPro" id="IPR026881">
    <property type="entry name" value="WYL_dom"/>
</dbReference>
<dbReference type="Proteomes" id="UP000254571">
    <property type="component" value="Unassembled WGS sequence"/>
</dbReference>
<evidence type="ECO:0000259" key="4">
    <source>
        <dbReference type="PROSITE" id="PS51000"/>
    </source>
</evidence>
<dbReference type="GO" id="GO:0003700">
    <property type="term" value="F:DNA-binding transcription factor activity"/>
    <property type="evidence" value="ECO:0007669"/>
    <property type="project" value="InterPro"/>
</dbReference>
<keyword evidence="3" id="KW-0804">Transcription</keyword>
<evidence type="ECO:0000313" key="5">
    <source>
        <dbReference type="EMBL" id="STW04753.1"/>
    </source>
</evidence>
<feature type="domain" description="HTH deoR-type" evidence="4">
    <location>
        <begin position="11"/>
        <end position="66"/>
    </location>
</feature>
<dbReference type="GO" id="GO:0003677">
    <property type="term" value="F:DNA binding"/>
    <property type="evidence" value="ECO:0007669"/>
    <property type="project" value="UniProtKB-KW"/>
</dbReference>